<dbReference type="Pfam" id="PF12833">
    <property type="entry name" value="HTH_18"/>
    <property type="match status" value="1"/>
</dbReference>
<dbReference type="Gene3D" id="3.40.50.880">
    <property type="match status" value="1"/>
</dbReference>
<keyword evidence="3" id="KW-0804">Transcription</keyword>
<dbReference type="GO" id="GO:0003700">
    <property type="term" value="F:DNA-binding transcription factor activity"/>
    <property type="evidence" value="ECO:0007669"/>
    <property type="project" value="InterPro"/>
</dbReference>
<evidence type="ECO:0000256" key="3">
    <source>
        <dbReference type="ARBA" id="ARBA00023163"/>
    </source>
</evidence>
<dbReference type="AlphaFoldDB" id="A0A974P1W4"/>
<gene>
    <name evidence="5" type="ORF">JKL49_20690</name>
</gene>
<evidence type="ECO:0000256" key="1">
    <source>
        <dbReference type="ARBA" id="ARBA00023015"/>
    </source>
</evidence>
<dbReference type="InterPro" id="IPR029062">
    <property type="entry name" value="Class_I_gatase-like"/>
</dbReference>
<name>A0A974P1W4_9CAUL</name>
<dbReference type="InterPro" id="IPR009057">
    <property type="entry name" value="Homeodomain-like_sf"/>
</dbReference>
<dbReference type="PROSITE" id="PS00041">
    <property type="entry name" value="HTH_ARAC_FAMILY_1"/>
    <property type="match status" value="1"/>
</dbReference>
<keyword evidence="1" id="KW-0805">Transcription regulation</keyword>
<dbReference type="GO" id="GO:0043565">
    <property type="term" value="F:sequence-specific DNA binding"/>
    <property type="evidence" value="ECO:0007669"/>
    <property type="project" value="InterPro"/>
</dbReference>
<evidence type="ECO:0000313" key="5">
    <source>
        <dbReference type="EMBL" id="QQZ49402.1"/>
    </source>
</evidence>
<dbReference type="InterPro" id="IPR050204">
    <property type="entry name" value="AraC_XylS_family_regulators"/>
</dbReference>
<dbReference type="Gene3D" id="1.10.10.60">
    <property type="entry name" value="Homeodomain-like"/>
    <property type="match status" value="1"/>
</dbReference>
<dbReference type="PROSITE" id="PS01124">
    <property type="entry name" value="HTH_ARAC_FAMILY_2"/>
    <property type="match status" value="1"/>
</dbReference>
<organism evidence="5">
    <name type="scientific">Phenylobacterium glaciei</name>
    <dbReference type="NCBI Taxonomy" id="2803784"/>
    <lineage>
        <taxon>Bacteria</taxon>
        <taxon>Pseudomonadati</taxon>
        <taxon>Pseudomonadota</taxon>
        <taxon>Alphaproteobacteria</taxon>
        <taxon>Caulobacterales</taxon>
        <taxon>Caulobacteraceae</taxon>
        <taxon>Phenylobacterium</taxon>
    </lineage>
</organism>
<dbReference type="InterPro" id="IPR018062">
    <property type="entry name" value="HTH_AraC-typ_CS"/>
</dbReference>
<feature type="domain" description="HTH araC/xylS-type" evidence="4">
    <location>
        <begin position="73"/>
        <end position="171"/>
    </location>
</feature>
<evidence type="ECO:0000256" key="2">
    <source>
        <dbReference type="ARBA" id="ARBA00023125"/>
    </source>
</evidence>
<evidence type="ECO:0000259" key="4">
    <source>
        <dbReference type="PROSITE" id="PS01124"/>
    </source>
</evidence>
<proteinExistence type="predicted"/>
<dbReference type="InterPro" id="IPR018060">
    <property type="entry name" value="HTH_AraC"/>
</dbReference>
<reference evidence="5" key="1">
    <citation type="submission" date="2021-01" db="EMBL/GenBank/DDBJ databases">
        <title>Genome sequence of Phenylobacterium sp. 20VBR1 isolated from a valley glaceir, Ny-Alesund, Svalbard.</title>
        <authorList>
            <person name="Thomas F.A."/>
            <person name="Krishnan K.P."/>
            <person name="Sinha R.K."/>
        </authorList>
    </citation>
    <scope>NUCLEOTIDE SEQUENCE</scope>
    <source>
        <strain evidence="5">20VBR1</strain>
    </source>
</reference>
<accession>A0A974P1W4</accession>
<dbReference type="EMBL" id="CP068570">
    <property type="protein sequence ID" value="QQZ49402.1"/>
    <property type="molecule type" value="Genomic_DNA"/>
</dbReference>
<dbReference type="SUPFAM" id="SSF52317">
    <property type="entry name" value="Class I glutamine amidotransferase-like"/>
    <property type="match status" value="1"/>
</dbReference>
<sequence length="172" mass="18954">MDLVADQIVVADWPIATAGAAMAQMDLMLAVIAKFASPGLSEACARYLLLDQRRSQAPYMAVTFLAGQDPQIARAEAWARAHIARDFSMDELASAAGLAPRTFARRLASVCGLSPVKFAQRIRMEAAERLLETTRLSVDEVARRVGYAEPSTLRRLIRREARRSPAELRRAV</sequence>
<dbReference type="PANTHER" id="PTHR46796">
    <property type="entry name" value="HTH-TYPE TRANSCRIPTIONAL ACTIVATOR RHAS-RELATED"/>
    <property type="match status" value="1"/>
</dbReference>
<keyword evidence="2" id="KW-0238">DNA-binding</keyword>
<dbReference type="SMART" id="SM00342">
    <property type="entry name" value="HTH_ARAC"/>
    <property type="match status" value="1"/>
</dbReference>
<dbReference type="SUPFAM" id="SSF46689">
    <property type="entry name" value="Homeodomain-like"/>
    <property type="match status" value="2"/>
</dbReference>
<protein>
    <submittedName>
        <fullName evidence="5">Helix-turn-helix domain-containing protein</fullName>
    </submittedName>
</protein>